<name>A0AA46PIH4_9XANT</name>
<dbReference type="AlphaFoldDB" id="A0AA46PIH4"/>
<reference evidence="1" key="1">
    <citation type="submission" date="2022-06" db="EMBL/GenBank/DDBJ databases">
        <title>Dynamics of rice microbiomes reveals core vertical transmitted seed endophytes.</title>
        <authorList>
            <person name="Liao K."/>
            <person name="Zhang X."/>
        </authorList>
    </citation>
    <scope>NUCLEOTIDE SEQUENCE</scope>
    <source>
        <strain evidence="1">JR3-14</strain>
    </source>
</reference>
<organism evidence="1 2">
    <name type="scientific">Xanthomonas sacchari</name>
    <dbReference type="NCBI Taxonomy" id="56458"/>
    <lineage>
        <taxon>Bacteria</taxon>
        <taxon>Pseudomonadati</taxon>
        <taxon>Pseudomonadota</taxon>
        <taxon>Gammaproteobacteria</taxon>
        <taxon>Lysobacterales</taxon>
        <taxon>Lysobacteraceae</taxon>
        <taxon>Xanthomonas</taxon>
    </lineage>
</organism>
<gene>
    <name evidence="1" type="ORF">NG824_10635</name>
</gene>
<dbReference type="RefSeq" id="WP_267092234.1">
    <property type="nucleotide sequence ID" value="NZ_CP099534.1"/>
</dbReference>
<evidence type="ECO:0000313" key="2">
    <source>
        <dbReference type="Proteomes" id="UP001164392"/>
    </source>
</evidence>
<dbReference type="Proteomes" id="UP001164392">
    <property type="component" value="Chromosome"/>
</dbReference>
<dbReference type="EMBL" id="CP099534">
    <property type="protein sequence ID" value="UYK86992.1"/>
    <property type="molecule type" value="Genomic_DNA"/>
</dbReference>
<protein>
    <submittedName>
        <fullName evidence="1">Uncharacterized protein</fullName>
    </submittedName>
</protein>
<sequence>MHLKSPMRLAIAIAACGAVVAGGVLLALRTHGHVAPTPRAAATTAIHPPTVPAFHVAPLSEDAADKRITTLLHSDAAFARDATFLIVASVRERCAPAHSGELAKMANRARLPILVATSEVTTREPDLDHPIYQAIQRTAAATPCGRALDLTAIGLPLQLDPERYAAAFPDSYYQPTLDTVPHEYAGQPLTTRAAQECQSIAYAVLPLGRDGWQCRALWSGMRPRIVKACEQARSEGGHGAGEAIPPEVAKRLTPMVAGLLEKLPESCR</sequence>
<accession>A0AA46PIH4</accession>
<proteinExistence type="predicted"/>
<evidence type="ECO:0000313" key="1">
    <source>
        <dbReference type="EMBL" id="UYK86992.1"/>
    </source>
</evidence>